<proteinExistence type="predicted"/>
<dbReference type="EMBL" id="JABFAA010000005">
    <property type="protein sequence ID" value="MBA0681748.1"/>
    <property type="molecule type" value="Genomic_DNA"/>
</dbReference>
<reference evidence="1 2" key="1">
    <citation type="journal article" date="2019" name="Genome Biol. Evol.">
        <title>Insights into the evolution of the New World diploid cottons (Gossypium, subgenus Houzingenia) based on genome sequencing.</title>
        <authorList>
            <person name="Grover C.E."/>
            <person name="Arick M.A. 2nd"/>
            <person name="Thrash A."/>
            <person name="Conover J.L."/>
            <person name="Sanders W.S."/>
            <person name="Peterson D.G."/>
            <person name="Frelichowski J.E."/>
            <person name="Scheffler J.A."/>
            <person name="Scheffler B.E."/>
            <person name="Wendel J.F."/>
        </authorList>
    </citation>
    <scope>NUCLEOTIDE SEQUENCE [LARGE SCALE GENOMIC DNA]</scope>
    <source>
        <strain evidence="1">185</strain>
        <tissue evidence="1">Leaf</tissue>
    </source>
</reference>
<evidence type="ECO:0000313" key="1">
    <source>
        <dbReference type="EMBL" id="MBA0681748.1"/>
    </source>
</evidence>
<evidence type="ECO:0000313" key="2">
    <source>
        <dbReference type="Proteomes" id="UP000593577"/>
    </source>
</evidence>
<comment type="caution">
    <text evidence="1">The sequence shown here is derived from an EMBL/GenBank/DDBJ whole genome shotgun (WGS) entry which is preliminary data.</text>
</comment>
<gene>
    <name evidence="1" type="ORF">Goari_023527</name>
</gene>
<name>A0A7J8X3A3_GOSAI</name>
<organism evidence="1 2">
    <name type="scientific">Gossypium aridum</name>
    <name type="common">American cotton</name>
    <name type="synonym">Erioxylum aridum</name>
    <dbReference type="NCBI Taxonomy" id="34290"/>
    <lineage>
        <taxon>Eukaryota</taxon>
        <taxon>Viridiplantae</taxon>
        <taxon>Streptophyta</taxon>
        <taxon>Embryophyta</taxon>
        <taxon>Tracheophyta</taxon>
        <taxon>Spermatophyta</taxon>
        <taxon>Magnoliopsida</taxon>
        <taxon>eudicotyledons</taxon>
        <taxon>Gunneridae</taxon>
        <taxon>Pentapetalae</taxon>
        <taxon>rosids</taxon>
        <taxon>malvids</taxon>
        <taxon>Malvales</taxon>
        <taxon>Malvaceae</taxon>
        <taxon>Malvoideae</taxon>
        <taxon>Gossypium</taxon>
    </lineage>
</organism>
<accession>A0A7J8X3A3</accession>
<sequence length="67" mass="7733">MELLRSIMGMLSWGGIISDQHKNWILVFNRRSGQCSVFNAELWGNLRSICSKTSHSALIRRIQQIML</sequence>
<dbReference type="AlphaFoldDB" id="A0A7J8X3A3"/>
<dbReference type="Proteomes" id="UP000593577">
    <property type="component" value="Unassembled WGS sequence"/>
</dbReference>
<keyword evidence="2" id="KW-1185">Reference proteome</keyword>
<protein>
    <submittedName>
        <fullName evidence="1">Uncharacterized protein</fullName>
    </submittedName>
</protein>